<dbReference type="EMBL" id="JBBWUH010000006">
    <property type="protein sequence ID" value="KAK8164272.1"/>
    <property type="molecule type" value="Genomic_DNA"/>
</dbReference>
<organism evidence="1 2">
    <name type="scientific">Phyllosticta citrichinensis</name>
    <dbReference type="NCBI Taxonomy" id="1130410"/>
    <lineage>
        <taxon>Eukaryota</taxon>
        <taxon>Fungi</taxon>
        <taxon>Dikarya</taxon>
        <taxon>Ascomycota</taxon>
        <taxon>Pezizomycotina</taxon>
        <taxon>Dothideomycetes</taxon>
        <taxon>Dothideomycetes incertae sedis</taxon>
        <taxon>Botryosphaeriales</taxon>
        <taxon>Phyllostictaceae</taxon>
        <taxon>Phyllosticta</taxon>
    </lineage>
</organism>
<accession>A0ABR1XRF2</accession>
<keyword evidence="2" id="KW-1185">Reference proteome</keyword>
<protein>
    <submittedName>
        <fullName evidence="1">Uncharacterized protein</fullName>
    </submittedName>
</protein>
<dbReference type="Proteomes" id="UP001456524">
    <property type="component" value="Unassembled WGS sequence"/>
</dbReference>
<evidence type="ECO:0000313" key="2">
    <source>
        <dbReference type="Proteomes" id="UP001456524"/>
    </source>
</evidence>
<reference evidence="1 2" key="1">
    <citation type="journal article" date="2022" name="G3 (Bethesda)">
        <title>Enemy or ally: a genomic approach to elucidate the lifestyle of Phyllosticta citrichinaensis.</title>
        <authorList>
            <person name="Buijs V.A."/>
            <person name="Groenewald J.Z."/>
            <person name="Haridas S."/>
            <person name="LaButti K.M."/>
            <person name="Lipzen A."/>
            <person name="Martin F.M."/>
            <person name="Barry K."/>
            <person name="Grigoriev I.V."/>
            <person name="Crous P.W."/>
            <person name="Seidl M.F."/>
        </authorList>
    </citation>
    <scope>NUCLEOTIDE SEQUENCE [LARGE SCALE GENOMIC DNA]</scope>
    <source>
        <strain evidence="1 2">CBS 129764</strain>
    </source>
</reference>
<comment type="caution">
    <text evidence="1">The sequence shown here is derived from an EMBL/GenBank/DDBJ whole genome shotgun (WGS) entry which is preliminary data.</text>
</comment>
<sequence>MSFLLSPRIVSPLFVMHPTLFHTLKTLPLLSCRWQSTWAPEPPAILRTAGKLLLDPLTSRRDVNPPLLDPLSFHTPPLDVFPALATPLTLLPQLQLDSRLLEDLPLDLLRKVADPGFKLHPLAHDALFDPVTHGLSSSDGAGEFRGGFDGEAKAFAFVAQPLAFLLECLSEFIGSPTNKRHVISFPPARLRLLSCRSENPFALRALHRGGARASEPLPGRCCSLSPGAGMIMDLRPWTLLVDGLRGPFASSPRPWMRLCVVNVSTKERNGWEAKSPFAGLRMSGVLEIIHGVALDDSQVCQLALFPDLTGVGVMVLRSPVGYEKHVGELTAPLSSS</sequence>
<evidence type="ECO:0000313" key="1">
    <source>
        <dbReference type="EMBL" id="KAK8164272.1"/>
    </source>
</evidence>
<proteinExistence type="predicted"/>
<gene>
    <name evidence="1" type="ORF">IWX90DRAFT_436426</name>
</gene>
<name>A0ABR1XRF2_9PEZI</name>